<sequence>MSGKEMDNENEIITSSIMAVIVQLKILQYSDKTKFNEICEGKGQDTKKIINELIELSGTNFVETNFAEYSKKVKEVINDKDKGDALKILTDVNNVYMDTIKIVEEEAAKMQRQKPKSGGKPNAQPQARSKAQSASKKSSTPKPIPKNKKATNK</sequence>
<evidence type="ECO:0000313" key="2">
    <source>
        <dbReference type="EMBL" id="QHT89605.1"/>
    </source>
</evidence>
<accession>A0A6C0IB26</accession>
<protein>
    <submittedName>
        <fullName evidence="2">Uncharacterized protein</fullName>
    </submittedName>
</protein>
<name>A0A6C0IB26_9ZZZZ</name>
<dbReference type="EMBL" id="MN740143">
    <property type="protein sequence ID" value="QHT89605.1"/>
    <property type="molecule type" value="Genomic_DNA"/>
</dbReference>
<feature type="compositionally biased region" description="Low complexity" evidence="1">
    <location>
        <begin position="123"/>
        <end position="141"/>
    </location>
</feature>
<organism evidence="2">
    <name type="scientific">viral metagenome</name>
    <dbReference type="NCBI Taxonomy" id="1070528"/>
    <lineage>
        <taxon>unclassified sequences</taxon>
        <taxon>metagenomes</taxon>
        <taxon>organismal metagenomes</taxon>
    </lineage>
</organism>
<reference evidence="2" key="1">
    <citation type="journal article" date="2020" name="Nature">
        <title>Giant virus diversity and host interactions through global metagenomics.</title>
        <authorList>
            <person name="Schulz F."/>
            <person name="Roux S."/>
            <person name="Paez-Espino D."/>
            <person name="Jungbluth S."/>
            <person name="Walsh D.A."/>
            <person name="Denef V.J."/>
            <person name="McMahon K.D."/>
            <person name="Konstantinidis K.T."/>
            <person name="Eloe-Fadrosh E.A."/>
            <person name="Kyrpides N.C."/>
            <person name="Woyke T."/>
        </authorList>
    </citation>
    <scope>NUCLEOTIDE SEQUENCE</scope>
    <source>
        <strain evidence="2">GVMAG-M-3300023184-60</strain>
    </source>
</reference>
<evidence type="ECO:0000256" key="1">
    <source>
        <dbReference type="SAM" id="MobiDB-lite"/>
    </source>
</evidence>
<feature type="region of interest" description="Disordered" evidence="1">
    <location>
        <begin position="107"/>
        <end position="153"/>
    </location>
</feature>
<proteinExistence type="predicted"/>
<dbReference type="AlphaFoldDB" id="A0A6C0IB26"/>